<keyword evidence="1" id="KW-0472">Membrane</keyword>
<organism evidence="2 3">
    <name type="scientific">Bifidobacterium pullorum subsp. saeculare DSM 6531 = LMG 14934</name>
    <dbReference type="NCBI Taxonomy" id="1437611"/>
    <lineage>
        <taxon>Bacteria</taxon>
        <taxon>Bacillati</taxon>
        <taxon>Actinomycetota</taxon>
        <taxon>Actinomycetes</taxon>
        <taxon>Bifidobacteriales</taxon>
        <taxon>Bifidobacteriaceae</taxon>
        <taxon>Bifidobacterium</taxon>
    </lineage>
</organism>
<accession>A0A087CQT7</accession>
<name>A0A087CQT7_9BIFI</name>
<feature type="transmembrane region" description="Helical" evidence="1">
    <location>
        <begin position="64"/>
        <end position="80"/>
    </location>
</feature>
<protein>
    <submittedName>
        <fullName evidence="2">Two-component sensor protein</fullName>
    </submittedName>
</protein>
<evidence type="ECO:0000313" key="2">
    <source>
        <dbReference type="EMBL" id="KFI85637.1"/>
    </source>
</evidence>
<evidence type="ECO:0000256" key="1">
    <source>
        <dbReference type="SAM" id="Phobius"/>
    </source>
</evidence>
<comment type="caution">
    <text evidence="2">The sequence shown here is derived from an EMBL/GenBank/DDBJ whole genome shotgun (WGS) entry which is preliminary data.</text>
</comment>
<sequence>MRERLAFLKQRVSARTSLFLLMTLPLLLSVAIRHTEMSGAAIVVSILICVFAVLLGIYGPHMTWILIAIAGIAMIARIPLPDYASIPIIAGIAYLAAASFRKGIAAGIALLTLNCLADWINTGRIDYARAQSVLAAICIALLIEEVWHRQLDNSQREHQKELQQQHARNARIASQLHNSVCNDLVYISYVVQSQASSSNGEIARVAQDALEKTRTAIQLLDSAMPANSQPATDTMRPPRSAAPNAGNVAACLARVEARCRQYDRQLHELGFQGTSSIHYGPDAILSEQQADLLNELIPELYGNIMKYGDPQRGYFLHITIDDHIAVTAVNGIDGASTHPQDASLHTGLKRIRQQISDAQGDIEVQHTDSQWIIRIRIPNAADSVIDR</sequence>
<dbReference type="RefSeq" id="WP_033508965.1">
    <property type="nucleotide sequence ID" value="NZ_JDTM01000004.1"/>
</dbReference>
<reference evidence="2 3" key="1">
    <citation type="submission" date="2014-03" db="EMBL/GenBank/DDBJ databases">
        <title>Genomics of Bifidobacteria.</title>
        <authorList>
            <person name="Ventura M."/>
            <person name="Milani C."/>
            <person name="Lugli G.A."/>
        </authorList>
    </citation>
    <scope>NUCLEOTIDE SEQUENCE [LARGE SCALE GENOMIC DNA]</scope>
    <source>
        <strain evidence="2 3">LMG 14934</strain>
    </source>
</reference>
<keyword evidence="1" id="KW-0812">Transmembrane</keyword>
<feature type="transmembrane region" description="Helical" evidence="1">
    <location>
        <begin position="38"/>
        <end position="57"/>
    </location>
</feature>
<gene>
    <name evidence="2" type="ORF">BSAE_1498</name>
</gene>
<dbReference type="Proteomes" id="UP000029040">
    <property type="component" value="Unassembled WGS sequence"/>
</dbReference>
<dbReference type="EMBL" id="JGZM01000008">
    <property type="protein sequence ID" value="KFI85637.1"/>
    <property type="molecule type" value="Genomic_DNA"/>
</dbReference>
<keyword evidence="1" id="KW-1133">Transmembrane helix</keyword>
<dbReference type="Gene3D" id="3.30.565.10">
    <property type="entry name" value="Histidine kinase-like ATPase, C-terminal domain"/>
    <property type="match status" value="1"/>
</dbReference>
<dbReference type="InterPro" id="IPR036890">
    <property type="entry name" value="HATPase_C_sf"/>
</dbReference>
<proteinExistence type="predicted"/>
<dbReference type="AlphaFoldDB" id="A0A087CQT7"/>
<evidence type="ECO:0000313" key="3">
    <source>
        <dbReference type="Proteomes" id="UP000029040"/>
    </source>
</evidence>
<feature type="transmembrane region" description="Helical" evidence="1">
    <location>
        <begin position="12"/>
        <end position="32"/>
    </location>
</feature>